<accession>A0A2T0LDW6</accession>
<dbReference type="AlphaFoldDB" id="A0A2T0LDW6"/>
<sequence>MPPSVTAMRVKRSGTPTCIEWEGCQALSKKVGDAASRLGSMRQRPLGGKIGLSQPFVNHPRLHGMESFLFPLDRCSPFPAGVARR</sequence>
<dbReference type="Proteomes" id="UP000237797">
    <property type="component" value="Unassembled WGS sequence"/>
</dbReference>
<reference evidence="1 2" key="1">
    <citation type="submission" date="2018-03" db="EMBL/GenBank/DDBJ databases">
        <title>Genomic Encyclopedia of Archaeal and Bacterial Type Strains, Phase II (KMG-II): from individual species to whole genera.</title>
        <authorList>
            <person name="Goeker M."/>
        </authorList>
    </citation>
    <scope>NUCLEOTIDE SEQUENCE [LARGE SCALE GENOMIC DNA]</scope>
    <source>
        <strain evidence="1 2">DSM 44946</strain>
    </source>
</reference>
<evidence type="ECO:0000313" key="2">
    <source>
        <dbReference type="Proteomes" id="UP000237797"/>
    </source>
</evidence>
<dbReference type="RefSeq" id="WP_146130469.1">
    <property type="nucleotide sequence ID" value="NZ_PVNE01000015.1"/>
</dbReference>
<proteinExistence type="predicted"/>
<organism evidence="1 2">
    <name type="scientific">Planifilum fimeticola</name>
    <dbReference type="NCBI Taxonomy" id="201975"/>
    <lineage>
        <taxon>Bacteria</taxon>
        <taxon>Bacillati</taxon>
        <taxon>Bacillota</taxon>
        <taxon>Bacilli</taxon>
        <taxon>Bacillales</taxon>
        <taxon>Thermoactinomycetaceae</taxon>
        <taxon>Planifilum</taxon>
    </lineage>
</organism>
<protein>
    <submittedName>
        <fullName evidence="1">Uncharacterized protein</fullName>
    </submittedName>
</protein>
<comment type="caution">
    <text evidence="1">The sequence shown here is derived from an EMBL/GenBank/DDBJ whole genome shotgun (WGS) entry which is preliminary data.</text>
</comment>
<dbReference type="EMBL" id="PVNE01000015">
    <property type="protein sequence ID" value="PRX40276.1"/>
    <property type="molecule type" value="Genomic_DNA"/>
</dbReference>
<evidence type="ECO:0000313" key="1">
    <source>
        <dbReference type="EMBL" id="PRX40276.1"/>
    </source>
</evidence>
<name>A0A2T0LDW6_9BACL</name>
<keyword evidence="2" id="KW-1185">Reference proteome</keyword>
<gene>
    <name evidence="1" type="ORF">CLV97_11573</name>
</gene>